<sequence>MIEALKTDEIVAKAGGRFKLCALIQRRLGQLMDAARPLADRDGPSAPEAVADGIRRDGITPEFDGPGPSSPPAEKSNYPTPHETPTRPAMPPPPPPRGG</sequence>
<dbReference type="AlphaFoldDB" id="A0AAE3GXQ5"/>
<proteinExistence type="predicted"/>
<protein>
    <recommendedName>
        <fullName evidence="4">DNA-directed RNA polymerase subunit omega</fullName>
    </recommendedName>
</protein>
<reference evidence="2" key="1">
    <citation type="submission" date="2022-06" db="EMBL/GenBank/DDBJ databases">
        <title>New cyanobacteria of genus Symplocastrum in benthos of Lake Baikal.</title>
        <authorList>
            <person name="Sorokovikova E."/>
            <person name="Tikhonova I."/>
            <person name="Krasnopeev A."/>
            <person name="Evseev P."/>
            <person name="Gladkikh A."/>
            <person name="Belykh O."/>
        </authorList>
    </citation>
    <scope>NUCLEOTIDE SEQUENCE</scope>
    <source>
        <strain evidence="2">BBK-W-15</strain>
    </source>
</reference>
<organism evidence="2 3">
    <name type="scientific">Limnofasciculus baicalensis BBK-W-15</name>
    <dbReference type="NCBI Taxonomy" id="2699891"/>
    <lineage>
        <taxon>Bacteria</taxon>
        <taxon>Bacillati</taxon>
        <taxon>Cyanobacteriota</taxon>
        <taxon>Cyanophyceae</taxon>
        <taxon>Coleofasciculales</taxon>
        <taxon>Coleofasciculaceae</taxon>
        <taxon>Limnofasciculus</taxon>
        <taxon>Limnofasciculus baicalensis</taxon>
    </lineage>
</organism>
<keyword evidence="3" id="KW-1185">Reference proteome</keyword>
<evidence type="ECO:0008006" key="4">
    <source>
        <dbReference type="Google" id="ProtNLM"/>
    </source>
</evidence>
<evidence type="ECO:0000313" key="3">
    <source>
        <dbReference type="Proteomes" id="UP001204953"/>
    </source>
</evidence>
<name>A0AAE3GXQ5_9CYAN</name>
<evidence type="ECO:0000313" key="2">
    <source>
        <dbReference type="EMBL" id="MCP2732626.1"/>
    </source>
</evidence>
<evidence type="ECO:0000256" key="1">
    <source>
        <dbReference type="SAM" id="MobiDB-lite"/>
    </source>
</evidence>
<accession>A0AAE3GXQ5</accession>
<feature type="non-terminal residue" evidence="2">
    <location>
        <position position="99"/>
    </location>
</feature>
<feature type="region of interest" description="Disordered" evidence="1">
    <location>
        <begin position="36"/>
        <end position="99"/>
    </location>
</feature>
<comment type="caution">
    <text evidence="2">The sequence shown here is derived from an EMBL/GenBank/DDBJ whole genome shotgun (WGS) entry which is preliminary data.</text>
</comment>
<dbReference type="EMBL" id="JAMZMM010000698">
    <property type="protein sequence ID" value="MCP2732626.1"/>
    <property type="molecule type" value="Genomic_DNA"/>
</dbReference>
<dbReference type="Proteomes" id="UP001204953">
    <property type="component" value="Unassembled WGS sequence"/>
</dbReference>
<feature type="compositionally biased region" description="Pro residues" evidence="1">
    <location>
        <begin position="88"/>
        <end position="99"/>
    </location>
</feature>
<gene>
    <name evidence="2" type="ORF">NJ959_29785</name>
</gene>